<feature type="transmembrane region" description="Helical" evidence="1">
    <location>
        <begin position="111"/>
        <end position="132"/>
    </location>
</feature>
<evidence type="ECO:0000256" key="1">
    <source>
        <dbReference type="SAM" id="Phobius"/>
    </source>
</evidence>
<name>A0A286EEP4_9NEIS</name>
<proteinExistence type="predicted"/>
<keyword evidence="3" id="KW-1185">Reference proteome</keyword>
<keyword evidence="1" id="KW-0812">Transmembrane</keyword>
<dbReference type="AlphaFoldDB" id="A0A286EEP4"/>
<reference evidence="2 3" key="1">
    <citation type="submission" date="2017-09" db="EMBL/GenBank/DDBJ databases">
        <authorList>
            <person name="Ehlers B."/>
            <person name="Leendertz F.H."/>
        </authorList>
    </citation>
    <scope>NUCLEOTIDE SEQUENCE [LARGE SCALE GENOMIC DNA]</scope>
    <source>
        <strain evidence="2 3">DSM 16848</strain>
    </source>
</reference>
<keyword evidence="1" id="KW-0472">Membrane</keyword>
<organism evidence="2 3">
    <name type="scientific">Alysiella filiformis DSM 16848</name>
    <dbReference type="NCBI Taxonomy" id="1120981"/>
    <lineage>
        <taxon>Bacteria</taxon>
        <taxon>Pseudomonadati</taxon>
        <taxon>Pseudomonadota</taxon>
        <taxon>Betaproteobacteria</taxon>
        <taxon>Neisseriales</taxon>
        <taxon>Neisseriaceae</taxon>
        <taxon>Alysiella</taxon>
    </lineage>
</organism>
<accession>A0A286EEP4</accession>
<dbReference type="Proteomes" id="UP000219669">
    <property type="component" value="Unassembled WGS sequence"/>
</dbReference>
<protein>
    <recommendedName>
        <fullName evidence="4">J domain-containing protein</fullName>
    </recommendedName>
</protein>
<dbReference type="EMBL" id="OCNF01000015">
    <property type="protein sequence ID" value="SOD69377.1"/>
    <property type="molecule type" value="Genomic_DNA"/>
</dbReference>
<gene>
    <name evidence="2" type="ORF">SAMN02746062_01647</name>
</gene>
<sequence>MKNYYALLQVHVLADQKTLQRAIRHCAQQQSLPLAELQTIQAILLDPERKQVYDQQLLAQFPELLQEAKIAQQKQAEYRQKQAFQAAVKRGELEIRESTNPYFRFDRMPSFLCMLAITFLLGHVLGGVHGLFSRHMEHLAKEQARNPNNIHTACLQFVKTQPLAMQKGASEDIYRVYHKGKTYRQSDEYMWDIREFPFGQYTWQHQANWFRQIKQLRPSQCMPVRYIHVDFLWWDYGFVYDMAGEPINQSSF</sequence>
<evidence type="ECO:0000313" key="2">
    <source>
        <dbReference type="EMBL" id="SOD69377.1"/>
    </source>
</evidence>
<dbReference type="RefSeq" id="WP_097114657.1">
    <property type="nucleotide sequence ID" value="NZ_CP083931.1"/>
</dbReference>
<evidence type="ECO:0008006" key="4">
    <source>
        <dbReference type="Google" id="ProtNLM"/>
    </source>
</evidence>
<evidence type="ECO:0000313" key="3">
    <source>
        <dbReference type="Proteomes" id="UP000219669"/>
    </source>
</evidence>
<keyword evidence="1" id="KW-1133">Transmembrane helix</keyword>